<dbReference type="HAMAP" id="MF_01486">
    <property type="entry name" value="RecC"/>
    <property type="match status" value="1"/>
</dbReference>
<dbReference type="KEGG" id="ptes:JQU52_13010"/>
<dbReference type="PANTHER" id="PTHR30591">
    <property type="entry name" value="RECBCD ENZYME SUBUNIT RECC"/>
    <property type="match status" value="1"/>
</dbReference>
<dbReference type="Gene3D" id="3.40.50.10930">
    <property type="match status" value="1"/>
</dbReference>
<dbReference type="Gene3D" id="3.40.50.300">
    <property type="entry name" value="P-loop containing nucleotide triphosphate hydrolases"/>
    <property type="match status" value="2"/>
</dbReference>
<evidence type="ECO:0000259" key="11">
    <source>
        <dbReference type="Pfam" id="PF17946"/>
    </source>
</evidence>
<dbReference type="GO" id="GO:0008854">
    <property type="term" value="F:exodeoxyribonuclease V activity"/>
    <property type="evidence" value="ECO:0007669"/>
    <property type="project" value="InterPro"/>
</dbReference>
<comment type="subunit">
    <text evidence="10">Heterotrimer of RecB, RecC and RecD. All subunits contribute to DNA-binding.</text>
</comment>
<evidence type="ECO:0000256" key="1">
    <source>
        <dbReference type="ARBA" id="ARBA00022722"/>
    </source>
</evidence>
<keyword evidence="6 10" id="KW-0269">Exonuclease</keyword>
<dbReference type="Gene3D" id="1.10.10.160">
    <property type="match status" value="1"/>
</dbReference>
<dbReference type="Pfam" id="PF17946">
    <property type="entry name" value="RecC_C"/>
    <property type="match status" value="1"/>
</dbReference>
<dbReference type="GO" id="GO:0000724">
    <property type="term" value="P:double-strand break repair via homologous recombination"/>
    <property type="evidence" value="ECO:0007669"/>
    <property type="project" value="UniProtKB-UniRule"/>
</dbReference>
<dbReference type="GO" id="GO:0003678">
    <property type="term" value="F:DNA helicase activity"/>
    <property type="evidence" value="ECO:0007669"/>
    <property type="project" value="UniProtKB-UniRule"/>
</dbReference>
<dbReference type="Pfam" id="PF04257">
    <property type="entry name" value="Exonuc_V_gamma"/>
    <property type="match status" value="1"/>
</dbReference>
<evidence type="ECO:0000313" key="12">
    <source>
        <dbReference type="EMBL" id="QRQ81597.1"/>
    </source>
</evidence>
<evidence type="ECO:0000256" key="3">
    <source>
        <dbReference type="ARBA" id="ARBA00022763"/>
    </source>
</evidence>
<keyword evidence="13" id="KW-1185">Reference proteome</keyword>
<evidence type="ECO:0000256" key="4">
    <source>
        <dbReference type="ARBA" id="ARBA00022801"/>
    </source>
</evidence>
<keyword evidence="7 10" id="KW-0067">ATP-binding</keyword>
<evidence type="ECO:0000256" key="6">
    <source>
        <dbReference type="ARBA" id="ARBA00022839"/>
    </source>
</evidence>
<evidence type="ECO:0000256" key="10">
    <source>
        <dbReference type="HAMAP-Rule" id="MF_01486"/>
    </source>
</evidence>
<comment type="function">
    <text evidence="10">A helicase/nuclease that prepares dsDNA breaks (DSB) for recombinational DNA repair. Binds to DSBs and unwinds DNA via a highly rapid and processive ATP-dependent bidirectional helicase activity. Unwinds dsDNA until it encounters a Chi (crossover hotspot instigator) sequence from the 3' direction. Cuts ssDNA a few nucleotides 3' to the Chi site. The properties and activities of the enzyme are changed at Chi. The Chi-altered holoenzyme produces a long 3'-ssDNA overhang and facilitates RecA-binding to the ssDNA for homologous DNA recombination and repair. Holoenzyme degrades any linearized DNA that is unable to undergo homologous recombination. In the holoenzyme this subunit recognizes the wild-type Chi sequence, and when added to isolated RecB increases its ATP-dependent helicase processivity.</text>
</comment>
<dbReference type="RefSeq" id="WP_230338893.1">
    <property type="nucleotide sequence ID" value="NZ_CP069798.1"/>
</dbReference>
<organism evidence="12 13">
    <name type="scientific">Paralysiella testudinis</name>
    <dbReference type="NCBI Taxonomy" id="2809020"/>
    <lineage>
        <taxon>Bacteria</taxon>
        <taxon>Pseudomonadati</taxon>
        <taxon>Pseudomonadota</taxon>
        <taxon>Betaproteobacteria</taxon>
        <taxon>Neisseriales</taxon>
        <taxon>Neisseriaceae</taxon>
        <taxon>Paralysiella</taxon>
    </lineage>
</organism>
<proteinExistence type="inferred from homology"/>
<accession>A0A892ZID0</accession>
<keyword evidence="5 10" id="KW-0347">Helicase</keyword>
<dbReference type="PANTHER" id="PTHR30591:SF1">
    <property type="entry name" value="RECBCD ENZYME SUBUNIT RECC"/>
    <property type="match status" value="1"/>
</dbReference>
<dbReference type="GO" id="GO:0009338">
    <property type="term" value="C:exodeoxyribonuclease V complex"/>
    <property type="evidence" value="ECO:0007669"/>
    <property type="project" value="InterPro"/>
</dbReference>
<keyword evidence="8 10" id="KW-0238">DNA-binding</keyword>
<dbReference type="InterPro" id="IPR041500">
    <property type="entry name" value="RecC_C"/>
</dbReference>
<comment type="similarity">
    <text evidence="10">Belongs to the RecC family.</text>
</comment>
<evidence type="ECO:0000256" key="9">
    <source>
        <dbReference type="ARBA" id="ARBA00023204"/>
    </source>
</evidence>
<evidence type="ECO:0000256" key="8">
    <source>
        <dbReference type="ARBA" id="ARBA00023125"/>
    </source>
</evidence>
<keyword evidence="3 10" id="KW-0227">DNA damage</keyword>
<protein>
    <recommendedName>
        <fullName evidence="10">RecBCD enzyme subunit RecC</fullName>
    </recommendedName>
    <alternativeName>
        <fullName evidence="10">Exonuclease V subunit RecC</fullName>
        <shortName evidence="10">ExoV subunit RecC</shortName>
    </alternativeName>
    <alternativeName>
        <fullName evidence="10">Helicase/nuclease RecBCD subunit RecC</fullName>
    </alternativeName>
</protein>
<dbReference type="GO" id="GO:0003677">
    <property type="term" value="F:DNA binding"/>
    <property type="evidence" value="ECO:0007669"/>
    <property type="project" value="UniProtKB-UniRule"/>
</dbReference>
<keyword evidence="9 10" id="KW-0234">DNA repair</keyword>
<comment type="miscellaneous">
    <text evidence="10">In the RecBCD complex, RecB has a slow 3'-5' helicase, an exonuclease activity and loads RecA onto ssDNA, RecD has a fast 5'-3' helicase activity, while RecC stimulates the ATPase and processivity of the RecB helicase and contributes to recognition of the Chi site.</text>
</comment>
<keyword evidence="2 10" id="KW-0547">Nucleotide-binding</keyword>
<dbReference type="PIRSF" id="PIRSF000980">
    <property type="entry name" value="RecC"/>
    <property type="match status" value="1"/>
</dbReference>
<dbReference type="InterPro" id="IPR027417">
    <property type="entry name" value="P-loop_NTPase"/>
</dbReference>
<keyword evidence="4 10" id="KW-0378">Hydrolase</keyword>
<evidence type="ECO:0000256" key="5">
    <source>
        <dbReference type="ARBA" id="ARBA00022806"/>
    </source>
</evidence>
<reference evidence="12" key="1">
    <citation type="submission" date="2021-02" db="EMBL/GenBank/DDBJ databases">
        <title>Neisseriaceae sp. 26B isolated from the cloaca of a Common Toad-headed Turtle (Mesoclemmys nasuta).</title>
        <authorList>
            <person name="Spergser J."/>
            <person name="Busse H.-J."/>
        </authorList>
    </citation>
    <scope>NUCLEOTIDE SEQUENCE</scope>
    <source>
        <strain evidence="12">26B</strain>
    </source>
</reference>
<sequence>MLYLYQSNRLEYLASTLAAIYRLPTAAPVWAAEEIVVQSQGMRRYLNQFLAREHGIAANLRYSLPAGFAWRLLRQVLPGTPALNPFSPEVLRWRLLALFQSEAFRQPEFAATRAALADYLHSSANAPYHLAGQLADIYDQYLVYRPDWILAWQNGDTANLGADEHWQAALWRHLAEHGSQSHRVAQWQGLMHNLHAEHLPARLLVFGIAALAPMYLDLLQAAAQHTDVHVFALNPSREYWGNVLPAARLLDLDETDLSASGHPLLASLGKQGRDFFDALAAMPNVHIETPIYDDVPANTLLGHLQADIQNLRLPERSTPLPFDHSIQFAAAHSPLRELQMLKDQLLQDLAAHPEWQPHDIAVLTPHIEPYLPFIEAVFGHSQGGNQALPFSVADVKTRHRQPLMQLLAQWLLLVQSRLEADQLLPLLDSPVLRERFDFSQADVDLIAHAIAEQGIRWGSDEAMRRQYGGHDHAFSWQQGRERTVLGWLLPQTSDAQTWQGVLPWYADIGHTPVLARAQHCVDVLIEHYQHWQQPASIEEWAQRIRLWLADMADSDTLGSAAMQQLETALAAWSEQAALAGFNSLLPPYTAIEHIQRFLDSSSEAGFLRSGITFCSMVPMRSLPFKCLCLIGLNDGDYPRTTKAAAFDLIARHPRHGDRARRDDDRYLFLESILSARQKLYLSYIGKDIRKNEALAPSALLNELTDTLAAMTATPTPQFLEQHRCQHPLQAFSQQYFNGSLASTRQDYADALSHPAEVIAPFWPASAEQDNTDTITPNHPLSITQLIAFWRNPVLKWLQQTLQWQPYRPAEAWQAAEPFAVETEAALNQAYVAARRQGQNLDRTDDALRQMNVLPDGLLGHTLGQPWRIAALSLNLALLNSPRVADAEFNFSHHGLILSGSLNQLHRHGQLIDADTKPHAPQTIAHYLQHLIFCAADVPGIEHSTHILYPPAPLQLPPIDAATAQQLLRPWLAWYVPGQQQPLPFFAQTGLAAAQAWYKQDRDSTTPPNAAKQAAHSAYVGNRFKPGQAQRTEVALAFGRHDTLPTDTPLFWQLVADLLLPMIAHTQDAALETDA</sequence>
<dbReference type="NCBIfam" id="TIGR01450">
    <property type="entry name" value="recC"/>
    <property type="match status" value="1"/>
</dbReference>
<dbReference type="InterPro" id="IPR013986">
    <property type="entry name" value="DExx_box_DNA_helicase_dom_sf"/>
</dbReference>
<dbReference type="SUPFAM" id="SSF52980">
    <property type="entry name" value="Restriction endonuclease-like"/>
    <property type="match status" value="1"/>
</dbReference>
<dbReference type="GO" id="GO:0005524">
    <property type="term" value="F:ATP binding"/>
    <property type="evidence" value="ECO:0007669"/>
    <property type="project" value="UniProtKB-UniRule"/>
</dbReference>
<keyword evidence="1 10" id="KW-0540">Nuclease</keyword>
<dbReference type="InterPro" id="IPR006697">
    <property type="entry name" value="RecC"/>
</dbReference>
<feature type="domain" description="RecC C-terminal" evidence="11">
    <location>
        <begin position="779"/>
        <end position="995"/>
    </location>
</feature>
<dbReference type="EMBL" id="CP069798">
    <property type="protein sequence ID" value="QRQ81597.1"/>
    <property type="molecule type" value="Genomic_DNA"/>
</dbReference>
<gene>
    <name evidence="10 12" type="primary">recC</name>
    <name evidence="12" type="ORF">JQU52_13010</name>
</gene>
<evidence type="ECO:0000313" key="13">
    <source>
        <dbReference type="Proteomes" id="UP000653156"/>
    </source>
</evidence>
<dbReference type="InterPro" id="IPR011335">
    <property type="entry name" value="Restrct_endonuc-II-like"/>
</dbReference>
<evidence type="ECO:0000256" key="2">
    <source>
        <dbReference type="ARBA" id="ARBA00022741"/>
    </source>
</evidence>
<dbReference type="AlphaFoldDB" id="A0A892ZID0"/>
<dbReference type="SUPFAM" id="SSF52540">
    <property type="entry name" value="P-loop containing nucleoside triphosphate hydrolases"/>
    <property type="match status" value="2"/>
</dbReference>
<dbReference type="Proteomes" id="UP000653156">
    <property type="component" value="Chromosome"/>
</dbReference>
<evidence type="ECO:0000256" key="7">
    <source>
        <dbReference type="ARBA" id="ARBA00022840"/>
    </source>
</evidence>
<name>A0A892ZID0_9NEIS</name>